<proteinExistence type="predicted"/>
<comment type="caution">
    <text evidence="1">The sequence shown here is derived from an EMBL/GenBank/DDBJ whole genome shotgun (WGS) entry which is preliminary data.</text>
</comment>
<protein>
    <submittedName>
        <fullName evidence="1">Uncharacterized protein</fullName>
    </submittedName>
</protein>
<dbReference type="EMBL" id="BART01006125">
    <property type="protein sequence ID" value="GAG58181.1"/>
    <property type="molecule type" value="Genomic_DNA"/>
</dbReference>
<evidence type="ECO:0000313" key="1">
    <source>
        <dbReference type="EMBL" id="GAG58181.1"/>
    </source>
</evidence>
<name>X1ADN1_9ZZZZ</name>
<sequence>MIKTFRGLIADSTQDTIVLHTNDGSMGYRIVKFELISNNPQAGNQESVIKIYKISQTTIDGLIDFSDNTLLGVGVFKNYGGVDYNINDQVIFDKEIFNQDIYITHTDTAGSTLACNYYIELEQIKLDLSENTVATLKDIRNELRIPPG</sequence>
<accession>X1ADN1</accession>
<reference evidence="1" key="1">
    <citation type="journal article" date="2014" name="Front. Microbiol.">
        <title>High frequency of phylogenetically diverse reductive dehalogenase-homologous genes in deep subseafloor sedimentary metagenomes.</title>
        <authorList>
            <person name="Kawai M."/>
            <person name="Futagami T."/>
            <person name="Toyoda A."/>
            <person name="Takaki Y."/>
            <person name="Nishi S."/>
            <person name="Hori S."/>
            <person name="Arai W."/>
            <person name="Tsubouchi T."/>
            <person name="Morono Y."/>
            <person name="Uchiyama I."/>
            <person name="Ito T."/>
            <person name="Fujiyama A."/>
            <person name="Inagaki F."/>
            <person name="Takami H."/>
        </authorList>
    </citation>
    <scope>NUCLEOTIDE SEQUENCE</scope>
    <source>
        <strain evidence="1">Expedition CK06-06</strain>
    </source>
</reference>
<gene>
    <name evidence="1" type="ORF">S01H4_13939</name>
</gene>
<dbReference type="AlphaFoldDB" id="X1ADN1"/>
<organism evidence="1">
    <name type="scientific">marine sediment metagenome</name>
    <dbReference type="NCBI Taxonomy" id="412755"/>
    <lineage>
        <taxon>unclassified sequences</taxon>
        <taxon>metagenomes</taxon>
        <taxon>ecological metagenomes</taxon>
    </lineage>
</organism>